<evidence type="ECO:0000313" key="2">
    <source>
        <dbReference type="EMBL" id="KAB1211102.1"/>
    </source>
</evidence>
<evidence type="ECO:0000259" key="1">
    <source>
        <dbReference type="PROSITE" id="PS51934"/>
    </source>
</evidence>
<gene>
    <name evidence="2" type="ORF">CJ030_MR6G018088</name>
</gene>
<dbReference type="InterPro" id="IPR007053">
    <property type="entry name" value="LRAT_dom"/>
</dbReference>
<dbReference type="Gene3D" id="3.90.1720.10">
    <property type="entry name" value="endopeptidase domain like (from Nostoc punctiforme)"/>
    <property type="match status" value="1"/>
</dbReference>
<accession>A0A6A1VE16</accession>
<dbReference type="EMBL" id="RXIC02000024">
    <property type="protein sequence ID" value="KAB1211102.1"/>
    <property type="molecule type" value="Genomic_DNA"/>
</dbReference>
<organism evidence="2 3">
    <name type="scientific">Morella rubra</name>
    <name type="common">Chinese bayberry</name>
    <dbReference type="NCBI Taxonomy" id="262757"/>
    <lineage>
        <taxon>Eukaryota</taxon>
        <taxon>Viridiplantae</taxon>
        <taxon>Streptophyta</taxon>
        <taxon>Embryophyta</taxon>
        <taxon>Tracheophyta</taxon>
        <taxon>Spermatophyta</taxon>
        <taxon>Magnoliopsida</taxon>
        <taxon>eudicotyledons</taxon>
        <taxon>Gunneridae</taxon>
        <taxon>Pentapetalae</taxon>
        <taxon>rosids</taxon>
        <taxon>fabids</taxon>
        <taxon>Fagales</taxon>
        <taxon>Myricaceae</taxon>
        <taxon>Morella</taxon>
    </lineage>
</organism>
<dbReference type="Proteomes" id="UP000516437">
    <property type="component" value="Chromosome 6"/>
</dbReference>
<comment type="caution">
    <text evidence="2">The sequence shown here is derived from an EMBL/GenBank/DDBJ whole genome shotgun (WGS) entry which is preliminary data.</text>
</comment>
<dbReference type="PROSITE" id="PS51934">
    <property type="entry name" value="LRAT"/>
    <property type="match status" value="1"/>
</dbReference>
<protein>
    <recommendedName>
        <fullName evidence="1">LRAT domain-containing protein</fullName>
    </recommendedName>
</protein>
<dbReference type="Pfam" id="PF04970">
    <property type="entry name" value="LRAT"/>
    <property type="match status" value="1"/>
</dbReference>
<sequence>MGLLSNKIERDQLKPGDHIYSWKNAYLYAHHGIYVGEGNVIHFTRGGGQESGTGTVLDRILVSSSPASSTDNPCPRCGDQSRLSGVMSSCIDCFLSGGNLYLFEYGVSLPLFVGKARGGTCTLAVSDPPEDVLRRAFYLLENGFGVYDVFKNNCEDFAIYCKTGLLVFTSISVGRSGQAASFLAAASAVLSSPLRFLTTSISGLTAVGYGMYCVSRVVSDIGVRRDVRKVSVETLVARAGSDLHESQVVTEMAMAKAA</sequence>
<dbReference type="PANTHER" id="PTHR46137">
    <property type="entry name" value="OS05G0310600 PROTEIN"/>
    <property type="match status" value="1"/>
</dbReference>
<dbReference type="AlphaFoldDB" id="A0A6A1VE16"/>
<reference evidence="2 3" key="1">
    <citation type="journal article" date="2019" name="Plant Biotechnol. J.">
        <title>The red bayberry genome and genetic basis of sex determination.</title>
        <authorList>
            <person name="Jia H.M."/>
            <person name="Jia H.J."/>
            <person name="Cai Q.L."/>
            <person name="Wang Y."/>
            <person name="Zhao H.B."/>
            <person name="Yang W.F."/>
            <person name="Wang G.Y."/>
            <person name="Li Y.H."/>
            <person name="Zhan D.L."/>
            <person name="Shen Y.T."/>
            <person name="Niu Q.F."/>
            <person name="Chang L."/>
            <person name="Qiu J."/>
            <person name="Zhao L."/>
            <person name="Xie H.B."/>
            <person name="Fu W.Y."/>
            <person name="Jin J."/>
            <person name="Li X.W."/>
            <person name="Jiao Y."/>
            <person name="Zhou C.C."/>
            <person name="Tu T."/>
            <person name="Chai C.Y."/>
            <person name="Gao J.L."/>
            <person name="Fan L.J."/>
            <person name="van de Weg E."/>
            <person name="Wang J.Y."/>
            <person name="Gao Z.S."/>
        </authorList>
    </citation>
    <scope>NUCLEOTIDE SEQUENCE [LARGE SCALE GENOMIC DNA]</scope>
    <source>
        <tissue evidence="2">Leaves</tissue>
    </source>
</reference>
<dbReference type="OrthoDB" id="421951at2759"/>
<dbReference type="PANTHER" id="PTHR46137:SF3">
    <property type="entry name" value="OS05G0310600 PROTEIN"/>
    <property type="match status" value="1"/>
</dbReference>
<keyword evidence="3" id="KW-1185">Reference proteome</keyword>
<evidence type="ECO:0000313" key="3">
    <source>
        <dbReference type="Proteomes" id="UP000516437"/>
    </source>
</evidence>
<proteinExistence type="predicted"/>
<name>A0A6A1VE16_9ROSI</name>
<feature type="domain" description="LRAT" evidence="1">
    <location>
        <begin position="20"/>
        <end position="170"/>
    </location>
</feature>